<dbReference type="AlphaFoldDB" id="A0A699Z225"/>
<name>A0A699Z225_HAELA</name>
<protein>
    <submittedName>
        <fullName evidence="2">Uncharacterized protein</fullName>
    </submittedName>
</protein>
<feature type="compositionally biased region" description="Low complexity" evidence="1">
    <location>
        <begin position="72"/>
        <end position="81"/>
    </location>
</feature>
<dbReference type="EMBL" id="BLLF01000871">
    <property type="protein sequence ID" value="GFH15585.1"/>
    <property type="molecule type" value="Genomic_DNA"/>
</dbReference>
<proteinExistence type="predicted"/>
<comment type="caution">
    <text evidence="2">The sequence shown here is derived from an EMBL/GenBank/DDBJ whole genome shotgun (WGS) entry which is preliminary data.</text>
</comment>
<keyword evidence="3" id="KW-1185">Reference proteome</keyword>
<evidence type="ECO:0000313" key="2">
    <source>
        <dbReference type="EMBL" id="GFH15585.1"/>
    </source>
</evidence>
<evidence type="ECO:0000313" key="3">
    <source>
        <dbReference type="Proteomes" id="UP000485058"/>
    </source>
</evidence>
<dbReference type="Proteomes" id="UP000485058">
    <property type="component" value="Unassembled WGS sequence"/>
</dbReference>
<reference evidence="2 3" key="1">
    <citation type="submission" date="2020-02" db="EMBL/GenBank/DDBJ databases">
        <title>Draft genome sequence of Haematococcus lacustris strain NIES-144.</title>
        <authorList>
            <person name="Morimoto D."/>
            <person name="Nakagawa S."/>
            <person name="Yoshida T."/>
            <person name="Sawayama S."/>
        </authorList>
    </citation>
    <scope>NUCLEOTIDE SEQUENCE [LARGE SCALE GENOMIC DNA]</scope>
    <source>
        <strain evidence="2 3">NIES-144</strain>
    </source>
</reference>
<accession>A0A699Z225</accession>
<organism evidence="2 3">
    <name type="scientific">Haematococcus lacustris</name>
    <name type="common">Green alga</name>
    <name type="synonym">Haematococcus pluvialis</name>
    <dbReference type="NCBI Taxonomy" id="44745"/>
    <lineage>
        <taxon>Eukaryota</taxon>
        <taxon>Viridiplantae</taxon>
        <taxon>Chlorophyta</taxon>
        <taxon>core chlorophytes</taxon>
        <taxon>Chlorophyceae</taxon>
        <taxon>CS clade</taxon>
        <taxon>Chlamydomonadales</taxon>
        <taxon>Haematococcaceae</taxon>
        <taxon>Haematococcus</taxon>
    </lineage>
</organism>
<sequence length="146" mass="14778">MQHKDADHAVPWPQPTCLSQGAAAAAPLLPPLQAPAPPARPGCLPCPPAGARPALSPSRPAASALLRRCTSRPTTPCTSSAPPCPPSTPPHSVPAASCAALGGMPTSKYHPYKRQGGQAARCACCVRSTPAGSTGWVEIHVQGEAV</sequence>
<feature type="compositionally biased region" description="Pro residues" evidence="1">
    <location>
        <begin position="82"/>
        <end position="92"/>
    </location>
</feature>
<evidence type="ECO:0000256" key="1">
    <source>
        <dbReference type="SAM" id="MobiDB-lite"/>
    </source>
</evidence>
<gene>
    <name evidence="2" type="ORF">HaLaN_11836</name>
</gene>
<feature type="region of interest" description="Disordered" evidence="1">
    <location>
        <begin position="72"/>
        <end position="94"/>
    </location>
</feature>